<evidence type="ECO:0000313" key="1">
    <source>
        <dbReference type="EMBL" id="ACL77322.1"/>
    </source>
</evidence>
<name>B8I8Z0_RUMCH</name>
<dbReference type="STRING" id="394503.Ccel_3030"/>
<dbReference type="Proteomes" id="UP000001349">
    <property type="component" value="Chromosome"/>
</dbReference>
<dbReference type="RefSeq" id="WP_015926381.1">
    <property type="nucleotide sequence ID" value="NC_011898.1"/>
</dbReference>
<dbReference type="HOGENOM" id="CLU_1021973_0_0_9"/>
<gene>
    <name evidence="1" type="ordered locus">Ccel_3030</name>
</gene>
<reference evidence="1 2" key="1">
    <citation type="submission" date="2009-01" db="EMBL/GenBank/DDBJ databases">
        <title>Complete sequence of Clostridium cellulolyticum H10.</title>
        <authorList>
            <consortium name="US DOE Joint Genome Institute"/>
            <person name="Lucas S."/>
            <person name="Copeland A."/>
            <person name="Lapidus A."/>
            <person name="Glavina del Rio T."/>
            <person name="Dalin E."/>
            <person name="Tice H."/>
            <person name="Bruce D."/>
            <person name="Goodwin L."/>
            <person name="Pitluck S."/>
            <person name="Chertkov O."/>
            <person name="Saunders E."/>
            <person name="Brettin T."/>
            <person name="Detter J.C."/>
            <person name="Han C."/>
            <person name="Larimer F."/>
            <person name="Land M."/>
            <person name="Hauser L."/>
            <person name="Kyrpides N."/>
            <person name="Ivanova N."/>
            <person name="Zhou J."/>
            <person name="Richardson P."/>
        </authorList>
    </citation>
    <scope>NUCLEOTIDE SEQUENCE [LARGE SCALE GENOMIC DNA]</scope>
    <source>
        <strain evidence="2">ATCC 35319 / DSM 5812 / JCM 6584 / H10</strain>
    </source>
</reference>
<organism evidence="1 2">
    <name type="scientific">Ruminiclostridium cellulolyticum (strain ATCC 35319 / DSM 5812 / JCM 6584 / H10)</name>
    <name type="common">Clostridium cellulolyticum</name>
    <dbReference type="NCBI Taxonomy" id="394503"/>
    <lineage>
        <taxon>Bacteria</taxon>
        <taxon>Bacillati</taxon>
        <taxon>Bacillota</taxon>
        <taxon>Clostridia</taxon>
        <taxon>Eubacteriales</taxon>
        <taxon>Oscillospiraceae</taxon>
        <taxon>Ruminiclostridium</taxon>
    </lineage>
</organism>
<dbReference type="OrthoDB" id="2108802at2"/>
<accession>B8I8Z0</accession>
<evidence type="ECO:0000313" key="2">
    <source>
        <dbReference type="Proteomes" id="UP000001349"/>
    </source>
</evidence>
<dbReference type="EMBL" id="CP001348">
    <property type="protein sequence ID" value="ACL77322.1"/>
    <property type="molecule type" value="Genomic_DNA"/>
</dbReference>
<dbReference type="AlphaFoldDB" id="B8I8Z0"/>
<sequence length="272" mass="29803">MAINKYCNLYGENKIKDDYDKINIGFSEVETDITGVLNSESDRETAETQREVNEVDRQLRYSNTKHYGPYDPDFVYHTNNIVSYQGSSFMLKENPDGTILESQGFSPPEYPTEDNERWKLVGKRGDKGDTGTVPNIQIGTVTTLQPGKLVTVTRQAGSPNESPVFDFAIPKGQDGTGAGDVLWADIDQDDDGIIDTANTANNALNSGNADKLGGQLPGYYAKETSLEQHINNSTDAHGLNNKLDKSEFNNYIGGTSHVSSILYAYKNIGGAL</sequence>
<protein>
    <submittedName>
        <fullName evidence="1">Uncharacterized protein</fullName>
    </submittedName>
</protein>
<dbReference type="KEGG" id="cce:Ccel_3030"/>
<keyword evidence="2" id="KW-1185">Reference proteome</keyword>
<proteinExistence type="predicted"/>